<evidence type="ECO:0000256" key="2">
    <source>
        <dbReference type="ARBA" id="ARBA00023015"/>
    </source>
</evidence>
<keyword evidence="3" id="KW-0238">DNA-binding</keyword>
<reference evidence="8 9" key="1">
    <citation type="submission" date="2024-01" db="EMBL/GenBank/DDBJ databases">
        <title>The genomes of 5 underutilized Papilionoideae crops provide insights into root nodulation and disease resistanc.</title>
        <authorList>
            <person name="Yuan L."/>
        </authorList>
    </citation>
    <scope>NUCLEOTIDE SEQUENCE [LARGE SCALE GENOMIC DNA]</scope>
    <source>
        <strain evidence="8">ZHUSHIDOU_FW_LH</strain>
        <tissue evidence="8">Leaf</tissue>
    </source>
</reference>
<evidence type="ECO:0000313" key="9">
    <source>
        <dbReference type="Proteomes" id="UP001372338"/>
    </source>
</evidence>
<dbReference type="InterPro" id="IPR011598">
    <property type="entry name" value="bHLH_dom"/>
</dbReference>
<dbReference type="InterPro" id="IPR045843">
    <property type="entry name" value="IND-like"/>
</dbReference>
<evidence type="ECO:0000259" key="7">
    <source>
        <dbReference type="PROSITE" id="PS50888"/>
    </source>
</evidence>
<evidence type="ECO:0000256" key="1">
    <source>
        <dbReference type="ARBA" id="ARBA00004123"/>
    </source>
</evidence>
<evidence type="ECO:0000256" key="6">
    <source>
        <dbReference type="SAM" id="MobiDB-lite"/>
    </source>
</evidence>
<dbReference type="GO" id="GO:0003700">
    <property type="term" value="F:DNA-binding transcription factor activity"/>
    <property type="evidence" value="ECO:0007669"/>
    <property type="project" value="InterPro"/>
</dbReference>
<dbReference type="SMART" id="SM00353">
    <property type="entry name" value="HLH"/>
    <property type="match status" value="1"/>
</dbReference>
<dbReference type="EMBL" id="JAYWIO010000005">
    <property type="protein sequence ID" value="KAK7260602.1"/>
    <property type="molecule type" value="Genomic_DNA"/>
</dbReference>
<gene>
    <name evidence="8" type="ORF">RIF29_26794</name>
</gene>
<feature type="region of interest" description="Disordered" evidence="6">
    <location>
        <begin position="1"/>
        <end position="48"/>
    </location>
</feature>
<dbReference type="PROSITE" id="PS50888">
    <property type="entry name" value="BHLH"/>
    <property type="match status" value="1"/>
</dbReference>
<accession>A0AAN9I005</accession>
<dbReference type="PANTHER" id="PTHR45914:SF2">
    <property type="entry name" value="TRANSCRIPTION FACTOR BHLH140-LIKE PROTEIN"/>
    <property type="match status" value="1"/>
</dbReference>
<dbReference type="InterPro" id="IPR036638">
    <property type="entry name" value="HLH_DNA-bd_sf"/>
</dbReference>
<keyword evidence="5" id="KW-0539">Nucleus</keyword>
<keyword evidence="9" id="KW-1185">Reference proteome</keyword>
<evidence type="ECO:0000256" key="3">
    <source>
        <dbReference type="ARBA" id="ARBA00023125"/>
    </source>
</evidence>
<sequence>MEYCIIPNNNPTSKGSSSSSSSFSSSNNENKDKEMKKKGVVRLSTDPQSVAARERRHRISDRFKILQSMVPGGSKMDTVSMLEEAIHYVKFLKAQVLLHQTLLINNFVDINEHVMLQPQEYYFPDDDDENIISLIQQQNASVSSVDSLLHTTTLPQLPIMDEHCCFKGEEDATNTNFDSNMKYYWSP</sequence>
<dbReference type="Pfam" id="PF00010">
    <property type="entry name" value="HLH"/>
    <property type="match status" value="1"/>
</dbReference>
<evidence type="ECO:0000313" key="8">
    <source>
        <dbReference type="EMBL" id="KAK7260602.1"/>
    </source>
</evidence>
<comment type="subcellular location">
    <subcellularLocation>
        <location evidence="1">Nucleus</location>
    </subcellularLocation>
</comment>
<dbReference type="GO" id="GO:0046983">
    <property type="term" value="F:protein dimerization activity"/>
    <property type="evidence" value="ECO:0007669"/>
    <property type="project" value="InterPro"/>
</dbReference>
<evidence type="ECO:0000256" key="4">
    <source>
        <dbReference type="ARBA" id="ARBA00023163"/>
    </source>
</evidence>
<feature type="compositionally biased region" description="Low complexity" evidence="6">
    <location>
        <begin position="8"/>
        <end position="28"/>
    </location>
</feature>
<dbReference type="SUPFAM" id="SSF47459">
    <property type="entry name" value="HLH, helix-loop-helix DNA-binding domain"/>
    <property type="match status" value="1"/>
</dbReference>
<feature type="domain" description="BHLH" evidence="7">
    <location>
        <begin position="43"/>
        <end position="92"/>
    </location>
</feature>
<name>A0AAN9I005_CROPI</name>
<proteinExistence type="predicted"/>
<dbReference type="AlphaFoldDB" id="A0AAN9I005"/>
<keyword evidence="4" id="KW-0804">Transcription</keyword>
<dbReference type="FunFam" id="4.10.280.10:FF:000089">
    <property type="entry name" value="Transcription factor LAX PANICLE"/>
    <property type="match status" value="1"/>
</dbReference>
<dbReference type="Proteomes" id="UP001372338">
    <property type="component" value="Unassembled WGS sequence"/>
</dbReference>
<protein>
    <recommendedName>
        <fullName evidence="7">BHLH domain-containing protein</fullName>
    </recommendedName>
</protein>
<dbReference type="GO" id="GO:0005634">
    <property type="term" value="C:nucleus"/>
    <property type="evidence" value="ECO:0007669"/>
    <property type="project" value="UniProtKB-SubCell"/>
</dbReference>
<evidence type="ECO:0000256" key="5">
    <source>
        <dbReference type="ARBA" id="ARBA00023242"/>
    </source>
</evidence>
<dbReference type="CDD" id="cd11454">
    <property type="entry name" value="bHLH_AtIND_like"/>
    <property type="match status" value="1"/>
</dbReference>
<dbReference type="PANTHER" id="PTHR45914">
    <property type="entry name" value="TRANSCRIPTION FACTOR HEC3-RELATED"/>
    <property type="match status" value="1"/>
</dbReference>
<organism evidence="8 9">
    <name type="scientific">Crotalaria pallida</name>
    <name type="common">Smooth rattlebox</name>
    <name type="synonym">Crotalaria striata</name>
    <dbReference type="NCBI Taxonomy" id="3830"/>
    <lineage>
        <taxon>Eukaryota</taxon>
        <taxon>Viridiplantae</taxon>
        <taxon>Streptophyta</taxon>
        <taxon>Embryophyta</taxon>
        <taxon>Tracheophyta</taxon>
        <taxon>Spermatophyta</taxon>
        <taxon>Magnoliopsida</taxon>
        <taxon>eudicotyledons</taxon>
        <taxon>Gunneridae</taxon>
        <taxon>Pentapetalae</taxon>
        <taxon>rosids</taxon>
        <taxon>fabids</taxon>
        <taxon>Fabales</taxon>
        <taxon>Fabaceae</taxon>
        <taxon>Papilionoideae</taxon>
        <taxon>50 kb inversion clade</taxon>
        <taxon>genistoids sensu lato</taxon>
        <taxon>core genistoids</taxon>
        <taxon>Crotalarieae</taxon>
        <taxon>Crotalaria</taxon>
    </lineage>
</organism>
<keyword evidence="2" id="KW-0805">Transcription regulation</keyword>
<dbReference type="GO" id="GO:0003677">
    <property type="term" value="F:DNA binding"/>
    <property type="evidence" value="ECO:0007669"/>
    <property type="project" value="UniProtKB-KW"/>
</dbReference>
<comment type="caution">
    <text evidence="8">The sequence shown here is derived from an EMBL/GenBank/DDBJ whole genome shotgun (WGS) entry which is preliminary data.</text>
</comment>
<dbReference type="Gene3D" id="4.10.280.10">
    <property type="entry name" value="Helix-loop-helix DNA-binding domain"/>
    <property type="match status" value="1"/>
</dbReference>